<keyword evidence="2" id="KW-1185">Reference proteome</keyword>
<accession>A0AAE8SFH3</accession>
<organism evidence="1 2">
    <name type="scientific">Fusarium torulosum</name>
    <dbReference type="NCBI Taxonomy" id="33205"/>
    <lineage>
        <taxon>Eukaryota</taxon>
        <taxon>Fungi</taxon>
        <taxon>Dikarya</taxon>
        <taxon>Ascomycota</taxon>
        <taxon>Pezizomycotina</taxon>
        <taxon>Sordariomycetes</taxon>
        <taxon>Hypocreomycetidae</taxon>
        <taxon>Hypocreales</taxon>
        <taxon>Nectriaceae</taxon>
        <taxon>Fusarium</taxon>
    </lineage>
</organism>
<dbReference type="AlphaFoldDB" id="A0AAE8SFH3"/>
<dbReference type="Proteomes" id="UP001187734">
    <property type="component" value="Unassembled WGS sequence"/>
</dbReference>
<evidence type="ECO:0000313" key="1">
    <source>
        <dbReference type="EMBL" id="SPJ73920.1"/>
    </source>
</evidence>
<sequence>MSWPPYDFQDMDESMTFEQVMGSSQPSLVSLGVDLYNLLENDVNEGFSQTFFPSQDAHGFETFNMFQDSVSPDNQSHFLNTGWIEDDGLLLTVPELAVPDETGPSQFTSERSPLQYEPLVDPQMDTSTIL</sequence>
<reference evidence="1" key="1">
    <citation type="submission" date="2018-03" db="EMBL/GenBank/DDBJ databases">
        <authorList>
            <person name="Guldener U."/>
        </authorList>
    </citation>
    <scope>NUCLEOTIDE SEQUENCE</scope>
</reference>
<evidence type="ECO:0000313" key="2">
    <source>
        <dbReference type="Proteomes" id="UP001187734"/>
    </source>
</evidence>
<protein>
    <submittedName>
        <fullName evidence="1">Uncharacterized protein</fullName>
    </submittedName>
</protein>
<gene>
    <name evidence="1" type="ORF">FTOL_03650</name>
</gene>
<comment type="caution">
    <text evidence="1">The sequence shown here is derived from an EMBL/GenBank/DDBJ whole genome shotgun (WGS) entry which is preliminary data.</text>
</comment>
<proteinExistence type="predicted"/>
<dbReference type="EMBL" id="ONZP01000110">
    <property type="protein sequence ID" value="SPJ73920.1"/>
    <property type="molecule type" value="Genomic_DNA"/>
</dbReference>
<name>A0AAE8SFH3_9HYPO</name>